<dbReference type="InterPro" id="IPR032675">
    <property type="entry name" value="LRR_dom_sf"/>
</dbReference>
<gene>
    <name evidence="2" type="ORF">VKT23_007667</name>
</gene>
<accession>A0ABR1JQZ5</accession>
<dbReference type="Gene3D" id="1.20.1280.50">
    <property type="match status" value="1"/>
</dbReference>
<evidence type="ECO:0000313" key="3">
    <source>
        <dbReference type="Proteomes" id="UP001498398"/>
    </source>
</evidence>
<proteinExistence type="predicted"/>
<dbReference type="EMBL" id="JBANRG010000010">
    <property type="protein sequence ID" value="KAK7463081.1"/>
    <property type="molecule type" value="Genomic_DNA"/>
</dbReference>
<reference evidence="2 3" key="1">
    <citation type="submission" date="2024-01" db="EMBL/GenBank/DDBJ databases">
        <title>A draft genome for the cacao thread blight pathogen Marasmiellus scandens.</title>
        <authorList>
            <person name="Baruah I.K."/>
            <person name="Leung J."/>
            <person name="Bukari Y."/>
            <person name="Amoako-Attah I."/>
            <person name="Meinhardt L.W."/>
            <person name="Bailey B.A."/>
            <person name="Cohen S.P."/>
        </authorList>
    </citation>
    <scope>NUCLEOTIDE SEQUENCE [LARGE SCALE GENOMIC DNA]</scope>
    <source>
        <strain evidence="2 3">GH-19</strain>
    </source>
</reference>
<feature type="domain" description="F-box" evidence="1">
    <location>
        <begin position="7"/>
        <end position="73"/>
    </location>
</feature>
<protein>
    <recommendedName>
        <fullName evidence="1">F-box domain-containing protein</fullName>
    </recommendedName>
</protein>
<dbReference type="InterPro" id="IPR001810">
    <property type="entry name" value="F-box_dom"/>
</dbReference>
<keyword evidence="3" id="KW-1185">Reference proteome</keyword>
<evidence type="ECO:0000313" key="2">
    <source>
        <dbReference type="EMBL" id="KAK7463081.1"/>
    </source>
</evidence>
<sequence length="467" mass="52778">MDSECHISQIPDELLIEIFSFCLPFISPDFLENLANEREVVQLVDPHVALRLSHVCNRWRLVALTTSSLWSRMIILAPRLARMQEHRVLQWTKHYIEHSREQPLEIVLQSTDSNVRSPFASVLHLGSALVNESRRWSKVYLSLLPSEMRNFPFPTVLPLLEFLHLHSACNKGVPTISKAPFFFAPRLKELWLTEINIPLTSAKSLLETSPQLNHIVSPYCHIETALQILSRARSNTTADLTLSVDYEPVASPAVVSQVGRLITTSSSDCPNPLVDSLSDLLENISSMPALHTLDLEGDDVCCYPFPHVPLISLLSRRLSDETPITTLSLKFWNLEDVHLIQILSFLPSLDFLTVDETLPAYMYNSSERKWTLSGAFLQALQAPDGGLAQNCLVPRLTHIDLTFDEDLEVEGLMLIDMIQSRRRSPSLMGLSEVARLDRVRISVNEELLELEHIQVLEGMDNLVLELA</sequence>
<dbReference type="SUPFAM" id="SSF81383">
    <property type="entry name" value="F-box domain"/>
    <property type="match status" value="1"/>
</dbReference>
<name>A0ABR1JQZ5_9AGAR</name>
<comment type="caution">
    <text evidence="2">The sequence shown here is derived from an EMBL/GenBank/DDBJ whole genome shotgun (WGS) entry which is preliminary data.</text>
</comment>
<evidence type="ECO:0000259" key="1">
    <source>
        <dbReference type="Pfam" id="PF12937"/>
    </source>
</evidence>
<dbReference type="Gene3D" id="3.80.10.10">
    <property type="entry name" value="Ribonuclease Inhibitor"/>
    <property type="match status" value="1"/>
</dbReference>
<dbReference type="Pfam" id="PF12937">
    <property type="entry name" value="F-box-like"/>
    <property type="match status" value="1"/>
</dbReference>
<dbReference type="Proteomes" id="UP001498398">
    <property type="component" value="Unassembled WGS sequence"/>
</dbReference>
<organism evidence="2 3">
    <name type="scientific">Marasmiellus scandens</name>
    <dbReference type="NCBI Taxonomy" id="2682957"/>
    <lineage>
        <taxon>Eukaryota</taxon>
        <taxon>Fungi</taxon>
        <taxon>Dikarya</taxon>
        <taxon>Basidiomycota</taxon>
        <taxon>Agaricomycotina</taxon>
        <taxon>Agaricomycetes</taxon>
        <taxon>Agaricomycetidae</taxon>
        <taxon>Agaricales</taxon>
        <taxon>Marasmiineae</taxon>
        <taxon>Omphalotaceae</taxon>
        <taxon>Marasmiellus</taxon>
    </lineage>
</organism>
<dbReference type="InterPro" id="IPR036047">
    <property type="entry name" value="F-box-like_dom_sf"/>
</dbReference>